<dbReference type="RefSeq" id="WP_183764495.1">
    <property type="nucleotide sequence ID" value="NZ_BMHZ01000001.1"/>
</dbReference>
<gene>
    <name evidence="1" type="ORF">GCM10007422_00640</name>
    <name evidence="2" type="ORF">GGQ60_002602</name>
</gene>
<reference evidence="1" key="1">
    <citation type="journal article" date="2014" name="Int. J. Syst. Evol. Microbiol.">
        <title>Complete genome of a new Firmicutes species belonging to the dominant human colonic microbiota ('Ruminococcus bicirculans') reveals two chromosomes and a selective capacity to utilize plant glucans.</title>
        <authorList>
            <consortium name="NISC Comparative Sequencing Program"/>
            <person name="Wegmann U."/>
            <person name="Louis P."/>
            <person name="Goesmann A."/>
            <person name="Henrissat B."/>
            <person name="Duncan S.H."/>
            <person name="Flint H.J."/>
        </authorList>
    </citation>
    <scope>NUCLEOTIDE SEQUENCE</scope>
    <source>
        <strain evidence="1">CGMCC 1.15287</strain>
    </source>
</reference>
<comment type="caution">
    <text evidence="2">The sequence shown here is derived from an EMBL/GenBank/DDBJ whole genome shotgun (WGS) entry which is preliminary data.</text>
</comment>
<proteinExistence type="predicted"/>
<reference evidence="4" key="2">
    <citation type="journal article" date="2019" name="Int. J. Syst. Evol. Microbiol.">
        <title>The Global Catalogue of Microorganisms (GCM) 10K type strain sequencing project: providing services to taxonomists for standard genome sequencing and annotation.</title>
        <authorList>
            <consortium name="The Broad Institute Genomics Platform"/>
            <consortium name="The Broad Institute Genome Sequencing Center for Infectious Disease"/>
            <person name="Wu L."/>
            <person name="Ma J."/>
        </authorList>
    </citation>
    <scope>NUCLEOTIDE SEQUENCE [LARGE SCALE GENOMIC DNA]</scope>
    <source>
        <strain evidence="4">CGMCC 1.15287</strain>
    </source>
</reference>
<sequence length="84" mass="9955">MSTTIKYKNLSGEQITSQQAQNIKDYYFKEEYDENFDLRKKISYDHGEIFNVIHYLKNDEDLNSAIIYSSNQYGGEDFILINKL</sequence>
<name>A0A7W6P744_9SPHI</name>
<accession>A0A7W6P744</accession>
<dbReference type="AlphaFoldDB" id="A0A7W6P744"/>
<evidence type="ECO:0000313" key="1">
    <source>
        <dbReference type="EMBL" id="GGG91590.1"/>
    </source>
</evidence>
<evidence type="ECO:0000313" key="3">
    <source>
        <dbReference type="Proteomes" id="UP000532273"/>
    </source>
</evidence>
<dbReference type="EMBL" id="JACIEF010000002">
    <property type="protein sequence ID" value="MBB4108621.1"/>
    <property type="molecule type" value="Genomic_DNA"/>
</dbReference>
<dbReference type="Proteomes" id="UP000642938">
    <property type="component" value="Unassembled WGS sequence"/>
</dbReference>
<organism evidence="2 3">
    <name type="scientific">Pedobacter zeae</name>
    <dbReference type="NCBI Taxonomy" id="1737356"/>
    <lineage>
        <taxon>Bacteria</taxon>
        <taxon>Pseudomonadati</taxon>
        <taxon>Bacteroidota</taxon>
        <taxon>Sphingobacteriia</taxon>
        <taxon>Sphingobacteriales</taxon>
        <taxon>Sphingobacteriaceae</taxon>
        <taxon>Pedobacter</taxon>
    </lineage>
</organism>
<dbReference type="EMBL" id="BMHZ01000001">
    <property type="protein sequence ID" value="GGG91590.1"/>
    <property type="molecule type" value="Genomic_DNA"/>
</dbReference>
<reference evidence="1" key="4">
    <citation type="submission" date="2024-05" db="EMBL/GenBank/DDBJ databases">
        <authorList>
            <person name="Sun Q."/>
            <person name="Zhou Y."/>
        </authorList>
    </citation>
    <scope>NUCLEOTIDE SEQUENCE</scope>
    <source>
        <strain evidence="1">CGMCC 1.15287</strain>
    </source>
</reference>
<dbReference type="Proteomes" id="UP000532273">
    <property type="component" value="Unassembled WGS sequence"/>
</dbReference>
<evidence type="ECO:0000313" key="2">
    <source>
        <dbReference type="EMBL" id="MBB4108621.1"/>
    </source>
</evidence>
<reference evidence="2 3" key="3">
    <citation type="submission" date="2020-08" db="EMBL/GenBank/DDBJ databases">
        <title>Genomic Encyclopedia of Type Strains, Phase IV (KMG-IV): sequencing the most valuable type-strain genomes for metagenomic binning, comparative biology and taxonomic classification.</title>
        <authorList>
            <person name="Goeker M."/>
        </authorList>
    </citation>
    <scope>NUCLEOTIDE SEQUENCE [LARGE SCALE GENOMIC DNA]</scope>
    <source>
        <strain evidence="2 3">DSM 100774</strain>
    </source>
</reference>
<evidence type="ECO:0000313" key="4">
    <source>
        <dbReference type="Proteomes" id="UP000642938"/>
    </source>
</evidence>
<keyword evidence="4" id="KW-1185">Reference proteome</keyword>
<protein>
    <submittedName>
        <fullName evidence="2">Uncharacterized protein</fullName>
    </submittedName>
</protein>